<gene>
    <name evidence="2" type="ORF">BW731_02655</name>
</gene>
<accession>A0A1V4DFB6</accession>
<keyword evidence="3" id="KW-1185">Reference proteome</keyword>
<evidence type="ECO:0000313" key="2">
    <source>
        <dbReference type="EMBL" id="OPF87188.1"/>
    </source>
</evidence>
<name>A0A1V4DFB6_9ENTE</name>
<feature type="transmembrane region" description="Helical" evidence="1">
    <location>
        <begin position="7"/>
        <end position="28"/>
    </location>
</feature>
<feature type="transmembrane region" description="Helical" evidence="1">
    <location>
        <begin position="40"/>
        <end position="61"/>
    </location>
</feature>
<feature type="transmembrane region" description="Helical" evidence="1">
    <location>
        <begin position="68"/>
        <end position="90"/>
    </location>
</feature>
<proteinExistence type="predicted"/>
<dbReference type="EMBL" id="MVAB01000001">
    <property type="protein sequence ID" value="OPF87188.1"/>
    <property type="molecule type" value="Genomic_DNA"/>
</dbReference>
<comment type="caution">
    <text evidence="2">The sequence shown here is derived from an EMBL/GenBank/DDBJ whole genome shotgun (WGS) entry which is preliminary data.</text>
</comment>
<organism evidence="2 3">
    <name type="scientific">Vagococcus martis</name>
    <dbReference type="NCBI Taxonomy" id="1768210"/>
    <lineage>
        <taxon>Bacteria</taxon>
        <taxon>Bacillati</taxon>
        <taxon>Bacillota</taxon>
        <taxon>Bacilli</taxon>
        <taxon>Lactobacillales</taxon>
        <taxon>Enterococcaceae</taxon>
        <taxon>Vagococcus</taxon>
    </lineage>
</organism>
<protein>
    <submittedName>
        <fullName evidence="2">Uncharacterized protein</fullName>
    </submittedName>
</protein>
<keyword evidence="1" id="KW-1133">Transmembrane helix</keyword>
<dbReference type="Proteomes" id="UP000189970">
    <property type="component" value="Unassembled WGS sequence"/>
</dbReference>
<keyword evidence="1" id="KW-0812">Transmembrane</keyword>
<evidence type="ECO:0000256" key="1">
    <source>
        <dbReference type="SAM" id="Phobius"/>
    </source>
</evidence>
<dbReference type="AlphaFoldDB" id="A0A1V4DFB6"/>
<keyword evidence="1" id="KW-0472">Membrane</keyword>
<sequence length="93" mass="11162">MKKTYRILCLEIFIILVSLFIYSLEPFINPTKNLFISNFYVLWWIFFLLFLLIFGMIYTAVKKEPALIFFNIILFVIYCISPFIISNILFNRG</sequence>
<evidence type="ECO:0000313" key="3">
    <source>
        <dbReference type="Proteomes" id="UP000189970"/>
    </source>
</evidence>
<reference evidence="2 3" key="1">
    <citation type="submission" date="2017-02" db="EMBL/GenBank/DDBJ databases">
        <title>Vagococcus cremeus sp. nov., isolated from the small intestine of a marten, Martes flavigula.</title>
        <authorList>
            <person name="Tak E.J."/>
            <person name="Bae J.-W."/>
        </authorList>
    </citation>
    <scope>NUCLEOTIDE SEQUENCE [LARGE SCALE GENOMIC DNA]</scope>
    <source>
        <strain evidence="2 3">D7T301</strain>
    </source>
</reference>